<dbReference type="EC" id="2.8.1.7" evidence="3"/>
<dbReference type="InterPro" id="IPR015424">
    <property type="entry name" value="PyrdxlP-dep_Trfase"/>
</dbReference>
<evidence type="ECO:0000256" key="10">
    <source>
        <dbReference type="ARBA" id="ARBA00050776"/>
    </source>
</evidence>
<dbReference type="PIRSF" id="PIRSF005572">
    <property type="entry name" value="NifS"/>
    <property type="match status" value="1"/>
</dbReference>
<keyword evidence="8" id="KW-0408">Iron</keyword>
<keyword evidence="7" id="KW-0663">Pyridoxal phosphate</keyword>
<dbReference type="InterPro" id="IPR020578">
    <property type="entry name" value="Aminotrans_V_PyrdxlP_BS"/>
</dbReference>
<proteinExistence type="inferred from homology"/>
<evidence type="ECO:0000256" key="6">
    <source>
        <dbReference type="ARBA" id="ARBA00022723"/>
    </source>
</evidence>
<evidence type="ECO:0000256" key="2">
    <source>
        <dbReference type="ARBA" id="ARBA00006490"/>
    </source>
</evidence>
<dbReference type="SUPFAM" id="SSF53383">
    <property type="entry name" value="PLP-dependent transferases"/>
    <property type="match status" value="1"/>
</dbReference>
<organism evidence="13 14">
    <name type="scientific">Aliidiomarina sanyensis</name>
    <dbReference type="NCBI Taxonomy" id="1249555"/>
    <lineage>
        <taxon>Bacteria</taxon>
        <taxon>Pseudomonadati</taxon>
        <taxon>Pseudomonadota</taxon>
        <taxon>Gammaproteobacteria</taxon>
        <taxon>Alteromonadales</taxon>
        <taxon>Idiomarinaceae</taxon>
        <taxon>Aliidiomarina</taxon>
    </lineage>
</organism>
<dbReference type="EMBL" id="PIPM01000006">
    <property type="protein sequence ID" value="RUO32758.1"/>
    <property type="molecule type" value="Genomic_DNA"/>
</dbReference>
<dbReference type="RefSeq" id="WP_126776885.1">
    <property type="nucleotide sequence ID" value="NZ_PIPM01000006.1"/>
</dbReference>
<dbReference type="PANTHER" id="PTHR11601">
    <property type="entry name" value="CYSTEINE DESULFURYLASE FAMILY MEMBER"/>
    <property type="match status" value="1"/>
</dbReference>
<dbReference type="InterPro" id="IPR000192">
    <property type="entry name" value="Aminotrans_V_dom"/>
</dbReference>
<dbReference type="OrthoDB" id="9808002at2"/>
<evidence type="ECO:0000313" key="13">
    <source>
        <dbReference type="EMBL" id="RUO32758.1"/>
    </source>
</evidence>
<dbReference type="Pfam" id="PF00266">
    <property type="entry name" value="Aminotran_5"/>
    <property type="match status" value="1"/>
</dbReference>
<reference evidence="13 14" key="1">
    <citation type="journal article" date="2011" name="Front. Microbiol.">
        <title>Genomic signatures of strain selection and enhancement in Bacillus atrophaeus var. globigii, a historical biowarfare simulant.</title>
        <authorList>
            <person name="Gibbons H.S."/>
            <person name="Broomall S.M."/>
            <person name="McNew L.A."/>
            <person name="Daligault H."/>
            <person name="Chapman C."/>
            <person name="Bruce D."/>
            <person name="Karavis M."/>
            <person name="Krepps M."/>
            <person name="McGregor P.A."/>
            <person name="Hong C."/>
            <person name="Park K.H."/>
            <person name="Akmal A."/>
            <person name="Feldman A."/>
            <person name="Lin J.S."/>
            <person name="Chang W.E."/>
            <person name="Higgs B.W."/>
            <person name="Demirev P."/>
            <person name="Lindquist J."/>
            <person name="Liem A."/>
            <person name="Fochler E."/>
            <person name="Read T.D."/>
            <person name="Tapia R."/>
            <person name="Johnson S."/>
            <person name="Bishop-Lilly K.A."/>
            <person name="Detter C."/>
            <person name="Han C."/>
            <person name="Sozhamannan S."/>
            <person name="Rosenzweig C.N."/>
            <person name="Skowronski E.W."/>
        </authorList>
    </citation>
    <scope>NUCLEOTIDE SEQUENCE [LARGE SCALE GENOMIC DNA]</scope>
    <source>
        <strain evidence="13 14">GYP-17</strain>
    </source>
</reference>
<dbReference type="GO" id="GO:0051537">
    <property type="term" value="F:2 iron, 2 sulfur cluster binding"/>
    <property type="evidence" value="ECO:0007669"/>
    <property type="project" value="UniProtKB-KW"/>
</dbReference>
<comment type="similarity">
    <text evidence="2">Belongs to the class-V pyridoxal-phosphate-dependent aminotransferase family. NifS/IscS subfamily.</text>
</comment>
<dbReference type="InterPro" id="IPR016454">
    <property type="entry name" value="Cysteine_dSase"/>
</dbReference>
<evidence type="ECO:0000313" key="14">
    <source>
        <dbReference type="Proteomes" id="UP000288405"/>
    </source>
</evidence>
<keyword evidence="9" id="KW-0411">Iron-sulfur</keyword>
<evidence type="ECO:0000256" key="5">
    <source>
        <dbReference type="ARBA" id="ARBA00022714"/>
    </source>
</evidence>
<dbReference type="GO" id="GO:0031071">
    <property type="term" value="F:cysteine desulfurase activity"/>
    <property type="evidence" value="ECO:0007669"/>
    <property type="project" value="UniProtKB-EC"/>
</dbReference>
<keyword evidence="6" id="KW-0479">Metal-binding</keyword>
<dbReference type="InterPro" id="IPR015421">
    <property type="entry name" value="PyrdxlP-dep_Trfase_major"/>
</dbReference>
<accession>A0A432WG51</accession>
<name>A0A432WG51_9GAMM</name>
<evidence type="ECO:0000256" key="9">
    <source>
        <dbReference type="ARBA" id="ARBA00023014"/>
    </source>
</evidence>
<dbReference type="InterPro" id="IPR015422">
    <property type="entry name" value="PyrdxlP-dep_Trfase_small"/>
</dbReference>
<evidence type="ECO:0000256" key="8">
    <source>
        <dbReference type="ARBA" id="ARBA00023004"/>
    </source>
</evidence>
<sequence>MRKPVYLDYAATTPVDPRVAECMMGFLTMDGVFGNPASRSHRFGWQAEEAVDIAREQIAQLIHADPREIVFTSGATEASNLAIKGVMEFHQNRGKHVVTVVTEHKATLDTCAALEAAGFEVTYLPVDAQGALDLADVQQALRPDTVLLSVMQVNNETGVMHPIRELAQLAHENGTLIHVDAAQSVGKIAVDVRDLDVDLMSISAHKMYGPKGIGALFVRRNPRVLLQSQIHGGGHERGMRSGTLAPHQIAGFGQAAAIASEALEQDGYRIGLLRAQLWTGLQNIPGIVLNTDLKRSVPGILNIGFEGIEGETLLMALGQLAVSSGSACNSASVEPSYVLRAMGRSDAVAHASIRLSVGRFTTEEEIDFAAQLVNDTVTGLRSS</sequence>
<keyword evidence="14" id="KW-1185">Reference proteome</keyword>
<evidence type="ECO:0000259" key="12">
    <source>
        <dbReference type="Pfam" id="PF00266"/>
    </source>
</evidence>
<evidence type="ECO:0000256" key="7">
    <source>
        <dbReference type="ARBA" id="ARBA00022898"/>
    </source>
</evidence>
<evidence type="ECO:0000256" key="3">
    <source>
        <dbReference type="ARBA" id="ARBA00012239"/>
    </source>
</evidence>
<dbReference type="NCBIfam" id="NF010611">
    <property type="entry name" value="PRK14012.1"/>
    <property type="match status" value="1"/>
</dbReference>
<dbReference type="PROSITE" id="PS00595">
    <property type="entry name" value="AA_TRANSFER_CLASS_5"/>
    <property type="match status" value="1"/>
</dbReference>
<comment type="caution">
    <text evidence="13">The sequence shown here is derived from an EMBL/GenBank/DDBJ whole genome shotgun (WGS) entry which is preliminary data.</text>
</comment>
<evidence type="ECO:0000256" key="11">
    <source>
        <dbReference type="RuleBase" id="RU004504"/>
    </source>
</evidence>
<gene>
    <name evidence="13" type="ORF">CWE11_06915</name>
</gene>
<dbReference type="PANTHER" id="PTHR11601:SF34">
    <property type="entry name" value="CYSTEINE DESULFURASE"/>
    <property type="match status" value="1"/>
</dbReference>
<dbReference type="FunFam" id="3.40.640.10:FF:000003">
    <property type="entry name" value="Cysteine desulfurase IscS"/>
    <property type="match status" value="1"/>
</dbReference>
<comment type="catalytic activity">
    <reaction evidence="10">
        <text>(sulfur carrier)-H + L-cysteine = (sulfur carrier)-SH + L-alanine</text>
        <dbReference type="Rhea" id="RHEA:43892"/>
        <dbReference type="Rhea" id="RHEA-COMP:14737"/>
        <dbReference type="Rhea" id="RHEA-COMP:14739"/>
        <dbReference type="ChEBI" id="CHEBI:29917"/>
        <dbReference type="ChEBI" id="CHEBI:35235"/>
        <dbReference type="ChEBI" id="CHEBI:57972"/>
        <dbReference type="ChEBI" id="CHEBI:64428"/>
        <dbReference type="EC" id="2.8.1.7"/>
    </reaction>
</comment>
<keyword evidence="4" id="KW-0808">Transferase</keyword>
<keyword evidence="5" id="KW-0001">2Fe-2S</keyword>
<dbReference type="GO" id="GO:0046872">
    <property type="term" value="F:metal ion binding"/>
    <property type="evidence" value="ECO:0007669"/>
    <property type="project" value="UniProtKB-KW"/>
</dbReference>
<evidence type="ECO:0000256" key="4">
    <source>
        <dbReference type="ARBA" id="ARBA00022679"/>
    </source>
</evidence>
<dbReference type="Gene3D" id="3.40.640.10">
    <property type="entry name" value="Type I PLP-dependent aspartate aminotransferase-like (Major domain)"/>
    <property type="match status" value="1"/>
</dbReference>
<dbReference type="AlphaFoldDB" id="A0A432WG51"/>
<comment type="cofactor">
    <cofactor evidence="1 11">
        <name>pyridoxal 5'-phosphate</name>
        <dbReference type="ChEBI" id="CHEBI:597326"/>
    </cofactor>
</comment>
<dbReference type="Proteomes" id="UP000288405">
    <property type="component" value="Unassembled WGS sequence"/>
</dbReference>
<evidence type="ECO:0000256" key="1">
    <source>
        <dbReference type="ARBA" id="ARBA00001933"/>
    </source>
</evidence>
<protein>
    <recommendedName>
        <fullName evidence="3">cysteine desulfurase</fullName>
        <ecNumber evidence="3">2.8.1.7</ecNumber>
    </recommendedName>
</protein>
<dbReference type="Gene3D" id="3.90.1150.10">
    <property type="entry name" value="Aspartate Aminotransferase, domain 1"/>
    <property type="match status" value="1"/>
</dbReference>
<feature type="domain" description="Aminotransferase class V" evidence="12">
    <location>
        <begin position="5"/>
        <end position="367"/>
    </location>
</feature>